<reference evidence="4 5" key="1">
    <citation type="submission" date="2024-02" db="EMBL/GenBank/DDBJ databases">
        <authorList>
            <person name="Chen Y."/>
            <person name="Shah S."/>
            <person name="Dougan E. K."/>
            <person name="Thang M."/>
            <person name="Chan C."/>
        </authorList>
    </citation>
    <scope>NUCLEOTIDE SEQUENCE [LARGE SCALE GENOMIC DNA]</scope>
</reference>
<feature type="compositionally biased region" description="Acidic residues" evidence="2">
    <location>
        <begin position="1749"/>
        <end position="1772"/>
    </location>
</feature>
<feature type="chain" id="PRO_5047123094" evidence="3">
    <location>
        <begin position="19"/>
        <end position="2002"/>
    </location>
</feature>
<name>A0ABP0J1F9_9DINO</name>
<feature type="region of interest" description="Disordered" evidence="2">
    <location>
        <begin position="1491"/>
        <end position="1511"/>
    </location>
</feature>
<keyword evidence="5" id="KW-1185">Reference proteome</keyword>
<feature type="region of interest" description="Disordered" evidence="2">
    <location>
        <begin position="1722"/>
        <end position="1772"/>
    </location>
</feature>
<feature type="coiled-coil region" evidence="1">
    <location>
        <begin position="1862"/>
        <end position="1896"/>
    </location>
</feature>
<feature type="coiled-coil region" evidence="1">
    <location>
        <begin position="458"/>
        <end position="499"/>
    </location>
</feature>
<feature type="region of interest" description="Disordered" evidence="2">
    <location>
        <begin position="1777"/>
        <end position="1796"/>
    </location>
</feature>
<protein>
    <submittedName>
        <fullName evidence="4">FO synthase subunit 1</fullName>
    </submittedName>
</protein>
<comment type="caution">
    <text evidence="4">The sequence shown here is derived from an EMBL/GenBank/DDBJ whole genome shotgun (WGS) entry which is preliminary data.</text>
</comment>
<gene>
    <name evidence="4" type="ORF">SCF082_LOCUS9758</name>
</gene>
<dbReference type="EMBL" id="CAXAMM010005670">
    <property type="protein sequence ID" value="CAK9008181.1"/>
    <property type="molecule type" value="Genomic_DNA"/>
</dbReference>
<feature type="signal peptide" evidence="3">
    <location>
        <begin position="1"/>
        <end position="18"/>
    </location>
</feature>
<sequence>MPQPWMLLLWIYPVCGYALPGLCGALAVESPFHGHLGAKDFVRMLHETASAKGIPENWPDSRLDVASAKLLIDLEPAFLRGRVKMWGSSAMGWDWRCRAHVCLGGETSGELPFELGEDFLCPGAEMKTKTKTEVSGDVGFECDEKLYQNECTNCGAVRPGHLVRPDTERGGTEPVASTAALVASTSADPNGSPTQPTRMCPFSLPDFLCDRCGGTDAHEARCPALEHTFRGFEALQRDQRKLPINFRFEELALPEAHTDPFRAAFRTDPSRPVPGIRREEGAVSVLDVDGLGELRLGPAEEEPDDGLTTEEREAQKLLDKHCKVDVASEWQAVDEPWHPQNMGSEDRAAEPWIEQKDDRGSAGTSVLARRGILKGLQEENQSTQLLKVESEETSWHGKGGGRRHDAAANDAANERGLAISGALGEKETVFKRRQEELRKHVLENQLLGGQRGGAGKSLQDLEAQIEKSEKKTLEEQSQGRKLDVEIERLEKELKQKERIFFRALVATEPEETRDMEQGKIAKMDFLEHVIQDSQDQEFGDDIEEKLPLFAALGRLNKKGPFHLVEMKALELKPLSSLLPPEWNPLAKKQPPLYSLFPGSCRYRRIKEAIDRGEASAPLDMRYIKKTLDKSPEATAECISFLESIYQSVAETLPDTRSEDDIVAAVKLQEKGGDEPLTQEHLNVTPSVSWNPAQKKERKKKGPRLFKRGLRVNRDQDKEQRFLPPGRTHDYYQMMISQYPEGKKPDSNHHCEFISIAITMVQKRRGFLATAVPAFIAGISGPGAPHHFEFQRRESLSSDLLVDVDNQFWARAPEDPKDIILLMLGLKFFNPEPQAAWQANGQHITQYFNQAKQTLVYDIAAQAAMQDFAKWLDTTFEPDPKTYCTASCLDTAGPCLARPWQLSWRPDFGLAGCSEPDQLLLLSELILSESFRTNADLGGVEKISITKVSKEWLEREYTPMKPLNGTLAPPFHIAFVKGITLQATQVRRAPHCFNLLRQLRVLQKSNDWESETSICKAFAIGKTESKAVVQLCTGMNTTIREKLEEAVRRYGMRAFIYHDVIARECFSRGYSSVTPGMEAWAKQLTNSSKDTDPLVSLFLDRVINDFKRSPPDIRKPLNYKDALGKHQVCGAYIHFKAMMQSTCPEGEWADLSKELDTAFYDQFLDADLLSALQSSVPPGDVGAIGAMRAHLAKFNKMHSAEMDKKEEEAAREVIAATFKQLSAQLDHDMSILEQKVLKSKAQEAAAAVQDAKFLRDRQQYTVVGLDTTLWPSNAAYLGAAVNATCSIVNMSQDNICHCQLPQLQSSTNAATVLKHKRTLEDNLIGQKLDVGNMVVLRFTKPESQRNDSRKPSQACIAAHSANFKVSSFCESDPIRSSTIGPAPLIKTSQMLGYDMEDGSMSAGLRTEQSLARKGLPIHVEILKSYANGLGLRDADHYLWVDIIPNRHCEFARAAAECILDKTLPQLRYIGFVKKEFLAKVQEAISATVYQHWDDSTESGPKTRPQEAESSEPLGFKVLSMSANGDITWPDSVTTRFPPDTSEFKALDARRQKFLELCPAHGTPARVGEASVSRSSARPDYSIDNGAEPLDTTRLLDLPGVPTAEFTAQRLATCPGKGDRPSVVVTTDFKLWIGNEGDDMLKAVDGEDHACTISVQRAAGGSKIGNPYCYTNGTWAFKVDGSEAVGGSKYDKDAVKEIIASYSVMMLEKLDGGNKPCAKVLPRKKTLDLMIPPPPTPEDEKGGDQTKEGADEADEPDQGENAEEEEVEDDPEEICADESSCYLGSRQPGHTRRTGRLRFATPVERRLRGAARGTFREELNQANEELVLRLDRLREEFTRIHTKLPGEHSGSAGQNEHLAISSQLHKCQVELEQHLAESQELEQRLNRALEEKELKESQVGVITMAIEQLFSRTVNSCRLPQRKKVVSFMRSGRLEDQTPKRWLEDFCSCRKNPDATDIKFAPVRGDKGESRLEEMFKQIIERVEDLQAELAKFFGGGVGRWRLW</sequence>
<evidence type="ECO:0000256" key="2">
    <source>
        <dbReference type="SAM" id="MobiDB-lite"/>
    </source>
</evidence>
<evidence type="ECO:0000256" key="1">
    <source>
        <dbReference type="SAM" id="Coils"/>
    </source>
</evidence>
<dbReference type="Proteomes" id="UP001642464">
    <property type="component" value="Unassembled WGS sequence"/>
</dbReference>
<feature type="region of interest" description="Disordered" evidence="2">
    <location>
        <begin position="1563"/>
        <end position="1585"/>
    </location>
</feature>
<keyword evidence="3" id="KW-0732">Signal</keyword>
<feature type="compositionally biased region" description="Basic and acidic residues" evidence="2">
    <location>
        <begin position="1736"/>
        <end position="1748"/>
    </location>
</feature>
<proteinExistence type="predicted"/>
<keyword evidence="1" id="KW-0175">Coiled coil</keyword>
<accession>A0ABP0J1F9</accession>
<evidence type="ECO:0000313" key="5">
    <source>
        <dbReference type="Proteomes" id="UP001642464"/>
    </source>
</evidence>
<evidence type="ECO:0000313" key="4">
    <source>
        <dbReference type="EMBL" id="CAK9008181.1"/>
    </source>
</evidence>
<organism evidence="4 5">
    <name type="scientific">Durusdinium trenchii</name>
    <dbReference type="NCBI Taxonomy" id="1381693"/>
    <lineage>
        <taxon>Eukaryota</taxon>
        <taxon>Sar</taxon>
        <taxon>Alveolata</taxon>
        <taxon>Dinophyceae</taxon>
        <taxon>Suessiales</taxon>
        <taxon>Symbiodiniaceae</taxon>
        <taxon>Durusdinium</taxon>
    </lineage>
</organism>
<evidence type="ECO:0000256" key="3">
    <source>
        <dbReference type="SAM" id="SignalP"/>
    </source>
</evidence>